<dbReference type="OrthoDB" id="7634782at2759"/>
<evidence type="ECO:0000256" key="3">
    <source>
        <dbReference type="ARBA" id="ARBA00022771"/>
    </source>
</evidence>
<dbReference type="SUPFAM" id="SSF57716">
    <property type="entry name" value="Glucocorticoid receptor-like (DNA-binding domain)"/>
    <property type="match status" value="1"/>
</dbReference>
<dbReference type="InterPro" id="IPR035500">
    <property type="entry name" value="NHR-like_dom_sf"/>
</dbReference>
<dbReference type="PROSITE" id="PS00031">
    <property type="entry name" value="NUCLEAR_REC_DBD_1"/>
    <property type="match status" value="1"/>
</dbReference>
<dbReference type="GO" id="GO:0030154">
    <property type="term" value="P:cell differentiation"/>
    <property type="evidence" value="ECO:0007669"/>
    <property type="project" value="TreeGrafter"/>
</dbReference>
<evidence type="ECO:0000256" key="4">
    <source>
        <dbReference type="ARBA" id="ARBA00022833"/>
    </source>
</evidence>
<keyword evidence="16" id="KW-1185">Reference proteome</keyword>
<dbReference type="GO" id="GO:0045923">
    <property type="term" value="P:positive regulation of fatty acid metabolic process"/>
    <property type="evidence" value="ECO:0007669"/>
    <property type="project" value="TreeGrafter"/>
</dbReference>
<feature type="compositionally biased region" description="Basic and acidic residues" evidence="12">
    <location>
        <begin position="52"/>
        <end position="69"/>
    </location>
</feature>
<accession>A0A7J5ZFJ1</accession>
<dbReference type="Proteomes" id="UP000518266">
    <property type="component" value="Unassembled WGS sequence"/>
</dbReference>
<dbReference type="GO" id="GO:0004879">
    <property type="term" value="F:nuclear receptor activity"/>
    <property type="evidence" value="ECO:0007669"/>
    <property type="project" value="InterPro"/>
</dbReference>
<dbReference type="GO" id="GO:0050728">
    <property type="term" value="P:negative regulation of inflammatory response"/>
    <property type="evidence" value="ECO:0007669"/>
    <property type="project" value="TreeGrafter"/>
</dbReference>
<keyword evidence="5 11" id="KW-0805">Transcription regulation</keyword>
<comment type="similarity">
    <text evidence="1">Belongs to the nuclear hormone receptor family. NR1 subfamily.</text>
</comment>
<dbReference type="GO" id="GO:0005634">
    <property type="term" value="C:nucleus"/>
    <property type="evidence" value="ECO:0007669"/>
    <property type="project" value="UniProtKB-SubCell"/>
</dbReference>
<feature type="compositionally biased region" description="Basic and acidic residues" evidence="12">
    <location>
        <begin position="77"/>
        <end position="93"/>
    </location>
</feature>
<dbReference type="PANTHER" id="PTHR24082">
    <property type="entry name" value="NUCLEAR HORMONE RECEPTOR"/>
    <property type="match status" value="1"/>
</dbReference>
<dbReference type="Pfam" id="PF00104">
    <property type="entry name" value="Hormone_recep"/>
    <property type="match status" value="1"/>
</dbReference>
<dbReference type="CDD" id="cd06932">
    <property type="entry name" value="NR_LBD_PPAR"/>
    <property type="match status" value="1"/>
</dbReference>
<evidence type="ECO:0000313" key="16">
    <source>
        <dbReference type="Proteomes" id="UP000518266"/>
    </source>
</evidence>
<dbReference type="AlphaFoldDB" id="A0A7J5ZFJ1"/>
<dbReference type="GO" id="GO:0001227">
    <property type="term" value="F:DNA-binding transcription repressor activity, RNA polymerase II-specific"/>
    <property type="evidence" value="ECO:0007669"/>
    <property type="project" value="TreeGrafter"/>
</dbReference>
<keyword evidence="4 11" id="KW-0862">Zinc</keyword>
<dbReference type="SUPFAM" id="SSF48508">
    <property type="entry name" value="Nuclear receptor ligand-binding domain"/>
    <property type="match status" value="1"/>
</dbReference>
<dbReference type="PRINTS" id="PR00047">
    <property type="entry name" value="STROIDFINGER"/>
</dbReference>
<evidence type="ECO:0000313" key="15">
    <source>
        <dbReference type="EMBL" id="KAF3860380.1"/>
    </source>
</evidence>
<feature type="domain" description="NR LBD" evidence="14">
    <location>
        <begin position="247"/>
        <end position="478"/>
    </location>
</feature>
<dbReference type="PANTHER" id="PTHR24082:SF15">
    <property type="entry name" value="PEROXISOME PROLIFERATOR-ACTIVATED RECEPTOR DELTA"/>
    <property type="match status" value="1"/>
</dbReference>
<dbReference type="PROSITE" id="PS51843">
    <property type="entry name" value="NR_LBD"/>
    <property type="match status" value="1"/>
</dbReference>
<keyword evidence="6 11" id="KW-0238">DNA-binding</keyword>
<dbReference type="InterPro" id="IPR003074">
    <property type="entry name" value="1Cnucl_rcpt"/>
</dbReference>
<keyword evidence="3 11" id="KW-0863">Zinc-finger</keyword>
<dbReference type="GO" id="GO:0006631">
    <property type="term" value="P:fatty acid metabolic process"/>
    <property type="evidence" value="ECO:0007669"/>
    <property type="project" value="TreeGrafter"/>
</dbReference>
<dbReference type="Pfam" id="PF00105">
    <property type="entry name" value="zf-C4"/>
    <property type="match status" value="1"/>
</dbReference>
<dbReference type="GO" id="GO:0008270">
    <property type="term" value="F:zinc ion binding"/>
    <property type="evidence" value="ECO:0007669"/>
    <property type="project" value="UniProtKB-KW"/>
</dbReference>
<keyword evidence="9 11" id="KW-0675">Receptor</keyword>
<dbReference type="InterPro" id="IPR013088">
    <property type="entry name" value="Znf_NHR/GATA"/>
</dbReference>
<dbReference type="InterPro" id="IPR001723">
    <property type="entry name" value="Nuclear_hrmn_rcpt"/>
</dbReference>
<evidence type="ECO:0000256" key="11">
    <source>
        <dbReference type="RuleBase" id="RU004334"/>
    </source>
</evidence>
<evidence type="ECO:0000256" key="12">
    <source>
        <dbReference type="SAM" id="MobiDB-lite"/>
    </source>
</evidence>
<evidence type="ECO:0000256" key="1">
    <source>
        <dbReference type="ARBA" id="ARBA00008092"/>
    </source>
</evidence>
<dbReference type="SMART" id="SM00430">
    <property type="entry name" value="HOLI"/>
    <property type="match status" value="1"/>
</dbReference>
<dbReference type="InterPro" id="IPR000536">
    <property type="entry name" value="Nucl_hrmn_rcpt_lig-bd"/>
</dbReference>
<evidence type="ECO:0000256" key="10">
    <source>
        <dbReference type="ARBA" id="ARBA00023242"/>
    </source>
</evidence>
<name>A0A7J5ZFJ1_DISMA</name>
<organism evidence="15 16">
    <name type="scientific">Dissostichus mawsoni</name>
    <name type="common">Antarctic cod</name>
    <dbReference type="NCBI Taxonomy" id="36200"/>
    <lineage>
        <taxon>Eukaryota</taxon>
        <taxon>Metazoa</taxon>
        <taxon>Chordata</taxon>
        <taxon>Craniata</taxon>
        <taxon>Vertebrata</taxon>
        <taxon>Euteleostomi</taxon>
        <taxon>Actinopterygii</taxon>
        <taxon>Neopterygii</taxon>
        <taxon>Teleostei</taxon>
        <taxon>Neoteleostei</taxon>
        <taxon>Acanthomorphata</taxon>
        <taxon>Eupercaria</taxon>
        <taxon>Perciformes</taxon>
        <taxon>Notothenioidei</taxon>
        <taxon>Nototheniidae</taxon>
        <taxon>Dissostichus</taxon>
    </lineage>
</organism>
<feature type="compositionally biased region" description="Polar residues" evidence="12">
    <location>
        <begin position="96"/>
        <end position="117"/>
    </location>
</feature>
<keyword evidence="2 11" id="KW-0479">Metal-binding</keyword>
<dbReference type="FunFam" id="3.30.50.10:FF:000010">
    <property type="entry name" value="Peroxisome proliferator-activated receptor gamma"/>
    <property type="match status" value="1"/>
</dbReference>
<feature type="region of interest" description="Disordered" evidence="12">
    <location>
        <begin position="1"/>
        <end position="129"/>
    </location>
</feature>
<keyword evidence="7" id="KW-0010">Activator</keyword>
<dbReference type="GO" id="GO:0000978">
    <property type="term" value="F:RNA polymerase II cis-regulatory region sequence-specific DNA binding"/>
    <property type="evidence" value="ECO:0007669"/>
    <property type="project" value="TreeGrafter"/>
</dbReference>
<evidence type="ECO:0008006" key="17">
    <source>
        <dbReference type="Google" id="ProtNLM"/>
    </source>
</evidence>
<evidence type="ECO:0000256" key="2">
    <source>
        <dbReference type="ARBA" id="ARBA00022723"/>
    </source>
</evidence>
<keyword evidence="10 11" id="KW-0539">Nucleus</keyword>
<evidence type="ECO:0000259" key="13">
    <source>
        <dbReference type="PROSITE" id="PS51030"/>
    </source>
</evidence>
<sequence>MEGREQHERVNGHRKSKSPQDTADGRWSPMEGESGGSDSCGGKSVSEPIDMQELKAREREDEEDKKEGDVVSPSKGLKGDQKKKDCPDQENKRSKQNCSAASNYTDLSHTSSPSLSEQLRLGQEDSTGSGISVECKVCGDKASGFHYGVHACEGCKGFFRRTVRMKLEYDRCERSCRIQKKNRNKCQYCRFQKCLSLGMSHDAIRYGRMPEAERKKLVAGMLADEVSLSKPGGSDLKTLAKQVNAAYQKNLVMTKKRARSILSGKTSSNSPFVIYDMDTLWQAESGLVWSQLIAGAPLTKEIGVHVFYRCQCTTVETVTLLKYGVHEAIFAMLPSLMNKDGLLVANGKGFVTREFLRSLRKPFSEIMEPKFEFAVKFNALELDDSDLALFVAAIILCGDRPGLINVKQVEQSQDNILQALDLHLQANHSDSAYLFPKLLQKMADLRQLVTENVQLVQKIKKTESETSLHPLLQEIYKDMY</sequence>
<evidence type="ECO:0000256" key="5">
    <source>
        <dbReference type="ARBA" id="ARBA00023015"/>
    </source>
</evidence>
<dbReference type="CDD" id="cd06965">
    <property type="entry name" value="NR_DBD_Ppar"/>
    <property type="match status" value="1"/>
</dbReference>
<evidence type="ECO:0000259" key="14">
    <source>
        <dbReference type="PROSITE" id="PS51843"/>
    </source>
</evidence>
<dbReference type="SMART" id="SM00399">
    <property type="entry name" value="ZnF_C4"/>
    <property type="match status" value="1"/>
</dbReference>
<dbReference type="EMBL" id="JAAKFY010000002">
    <property type="protein sequence ID" value="KAF3860380.1"/>
    <property type="molecule type" value="Genomic_DNA"/>
</dbReference>
<dbReference type="Gene3D" id="1.10.565.10">
    <property type="entry name" value="Retinoid X Receptor"/>
    <property type="match status" value="1"/>
</dbReference>
<dbReference type="GO" id="GO:0009755">
    <property type="term" value="P:hormone-mediated signaling pathway"/>
    <property type="evidence" value="ECO:0007669"/>
    <property type="project" value="TreeGrafter"/>
</dbReference>
<proteinExistence type="inferred from homology"/>
<comment type="subcellular location">
    <subcellularLocation>
        <location evidence="11">Nucleus</location>
    </subcellularLocation>
</comment>
<evidence type="ECO:0000256" key="8">
    <source>
        <dbReference type="ARBA" id="ARBA00023163"/>
    </source>
</evidence>
<dbReference type="GO" id="GO:0010887">
    <property type="term" value="P:negative regulation of cholesterol storage"/>
    <property type="evidence" value="ECO:0007669"/>
    <property type="project" value="TreeGrafter"/>
</dbReference>
<dbReference type="Gene3D" id="3.30.50.10">
    <property type="entry name" value="Erythroid Transcription Factor GATA-1, subunit A"/>
    <property type="match status" value="1"/>
</dbReference>
<evidence type="ECO:0000256" key="9">
    <source>
        <dbReference type="ARBA" id="ARBA00023170"/>
    </source>
</evidence>
<dbReference type="InterPro" id="IPR050234">
    <property type="entry name" value="Nuclear_hormone_rcpt_NR1"/>
</dbReference>
<dbReference type="InterPro" id="IPR001628">
    <property type="entry name" value="Znf_hrmn_rcpt"/>
</dbReference>
<gene>
    <name evidence="15" type="ORF">F7725_000635</name>
</gene>
<keyword evidence="8 11" id="KW-0804">Transcription</keyword>
<protein>
    <recommendedName>
        <fullName evidence="17">Peroxisome proliferator-activated receptor delta</fullName>
    </recommendedName>
</protein>
<evidence type="ECO:0000256" key="6">
    <source>
        <dbReference type="ARBA" id="ARBA00023125"/>
    </source>
</evidence>
<dbReference type="PRINTS" id="PR00398">
    <property type="entry name" value="STRDHORMONER"/>
</dbReference>
<dbReference type="PROSITE" id="PS51030">
    <property type="entry name" value="NUCLEAR_REC_DBD_2"/>
    <property type="match status" value="1"/>
</dbReference>
<feature type="compositionally biased region" description="Basic and acidic residues" evidence="12">
    <location>
        <begin position="1"/>
        <end position="11"/>
    </location>
</feature>
<dbReference type="GO" id="GO:0045944">
    <property type="term" value="P:positive regulation of transcription by RNA polymerase II"/>
    <property type="evidence" value="ECO:0007669"/>
    <property type="project" value="TreeGrafter"/>
</dbReference>
<comment type="caution">
    <text evidence="15">The sequence shown here is derived from an EMBL/GenBank/DDBJ whole genome shotgun (WGS) entry which is preliminary data.</text>
</comment>
<reference evidence="15 16" key="1">
    <citation type="submission" date="2020-03" db="EMBL/GenBank/DDBJ databases">
        <title>Dissostichus mawsoni Genome sequencing and assembly.</title>
        <authorList>
            <person name="Park H."/>
        </authorList>
    </citation>
    <scope>NUCLEOTIDE SEQUENCE [LARGE SCALE GENOMIC DNA]</scope>
    <source>
        <strain evidence="15">DM0001</strain>
        <tissue evidence="15">Muscle</tissue>
    </source>
</reference>
<dbReference type="PRINTS" id="PR01288">
    <property type="entry name" value="PROXISOMEPAR"/>
</dbReference>
<evidence type="ECO:0000256" key="7">
    <source>
        <dbReference type="ARBA" id="ARBA00023159"/>
    </source>
</evidence>
<feature type="domain" description="Nuclear receptor" evidence="13">
    <location>
        <begin position="132"/>
        <end position="206"/>
    </location>
</feature>